<feature type="compositionally biased region" description="Basic and acidic residues" evidence="1">
    <location>
        <begin position="123"/>
        <end position="142"/>
    </location>
</feature>
<feature type="compositionally biased region" description="Low complexity" evidence="1">
    <location>
        <begin position="30"/>
        <end position="47"/>
    </location>
</feature>
<feature type="region of interest" description="Disordered" evidence="1">
    <location>
        <begin position="1"/>
        <end position="181"/>
    </location>
</feature>
<feature type="non-terminal residue" evidence="2">
    <location>
        <position position="210"/>
    </location>
</feature>
<feature type="compositionally biased region" description="Basic and acidic residues" evidence="1">
    <location>
        <begin position="85"/>
        <end position="104"/>
    </location>
</feature>
<keyword evidence="3" id="KW-1185">Reference proteome</keyword>
<dbReference type="EMBL" id="CAXAMM010026057">
    <property type="protein sequence ID" value="CAK9058126.1"/>
    <property type="molecule type" value="Genomic_DNA"/>
</dbReference>
<gene>
    <name evidence="2" type="ORF">SCF082_LOCUS31042</name>
</gene>
<name>A0ABP0N303_9DINO</name>
<accession>A0ABP0N303</accession>
<protein>
    <submittedName>
        <fullName evidence="2">Uncharacterized protein</fullName>
    </submittedName>
</protein>
<evidence type="ECO:0000313" key="3">
    <source>
        <dbReference type="Proteomes" id="UP001642464"/>
    </source>
</evidence>
<reference evidence="2 3" key="1">
    <citation type="submission" date="2024-02" db="EMBL/GenBank/DDBJ databases">
        <authorList>
            <person name="Chen Y."/>
            <person name="Shah S."/>
            <person name="Dougan E. K."/>
            <person name="Thang M."/>
            <person name="Chan C."/>
        </authorList>
    </citation>
    <scope>NUCLEOTIDE SEQUENCE [LARGE SCALE GENOMIC DNA]</scope>
</reference>
<proteinExistence type="predicted"/>
<feature type="non-terminal residue" evidence="2">
    <location>
        <position position="1"/>
    </location>
</feature>
<dbReference type="Proteomes" id="UP001642464">
    <property type="component" value="Unassembled WGS sequence"/>
</dbReference>
<feature type="compositionally biased region" description="Low complexity" evidence="1">
    <location>
        <begin position="152"/>
        <end position="174"/>
    </location>
</feature>
<comment type="caution">
    <text evidence="2">The sequence shown here is derived from an EMBL/GenBank/DDBJ whole genome shotgun (WGS) entry which is preliminary data.</text>
</comment>
<feature type="compositionally biased region" description="Pro residues" evidence="1">
    <location>
        <begin position="48"/>
        <end position="62"/>
    </location>
</feature>
<sequence length="210" mass="22177">YKPGDLIKLLEPKPGADAEPAEAEGKAAEGEPAAAASGLPAAEGKPAAVPPPPPPPPAVPPPKEAEAFPPAPPPADDGGLPVPRAGDDRYWRPEREHYGKKAEAGKTSTSVKKKPAPKPMPIEQKKPTLQKEKKPTQKDDWATKAWGGGPKAAWKNHAAAASTASNAASNASSSWRGSQWDERDDWNAVALAKTQDAQPKPWETILNCNY</sequence>
<evidence type="ECO:0000313" key="2">
    <source>
        <dbReference type="EMBL" id="CAK9058126.1"/>
    </source>
</evidence>
<evidence type="ECO:0000256" key="1">
    <source>
        <dbReference type="SAM" id="MobiDB-lite"/>
    </source>
</evidence>
<organism evidence="2 3">
    <name type="scientific">Durusdinium trenchii</name>
    <dbReference type="NCBI Taxonomy" id="1381693"/>
    <lineage>
        <taxon>Eukaryota</taxon>
        <taxon>Sar</taxon>
        <taxon>Alveolata</taxon>
        <taxon>Dinophyceae</taxon>
        <taxon>Suessiales</taxon>
        <taxon>Symbiodiniaceae</taxon>
        <taxon>Durusdinium</taxon>
    </lineage>
</organism>